<name>A0A5C9A962_9GAMM</name>
<dbReference type="AlphaFoldDB" id="A0A5C9A962"/>
<dbReference type="Proteomes" id="UP000321039">
    <property type="component" value="Unassembled WGS sequence"/>
</dbReference>
<sequence>MDNNNPAPAPGARPRKGIDIFRFADANPLTEEQMPMEGIDDSVMAGFSKLIEAGGAESGGEKVLCLYREPEDDGLSLCYAWFKSGFVLPRHSHSADCLYYVIAGEVHLGKQVLCKGDGFFVPADAPYSYVAGPDGAEVLEFRNAARFNILFRNNDESHWEKMAQAFRDNGEKWKSEIVPPSDKSALTAQG</sequence>
<accession>A0A5C9A962</accession>
<dbReference type="RefSeq" id="WP_148066387.1">
    <property type="nucleotide sequence ID" value="NZ_VRZA01000001.1"/>
</dbReference>
<comment type="caution">
    <text evidence="1">The sequence shown here is derived from an EMBL/GenBank/DDBJ whole genome shotgun (WGS) entry which is preliminary data.</text>
</comment>
<dbReference type="Gene3D" id="2.60.120.10">
    <property type="entry name" value="Jelly Rolls"/>
    <property type="match status" value="1"/>
</dbReference>
<dbReference type="EMBL" id="VRZA01000001">
    <property type="protein sequence ID" value="TXS96117.1"/>
    <property type="molecule type" value="Genomic_DNA"/>
</dbReference>
<protein>
    <recommendedName>
        <fullName evidence="3">Cupin domain-containing protein</fullName>
    </recommendedName>
</protein>
<organism evidence="1 2">
    <name type="scientific">Parahaliea maris</name>
    <dbReference type="NCBI Taxonomy" id="2716870"/>
    <lineage>
        <taxon>Bacteria</taxon>
        <taxon>Pseudomonadati</taxon>
        <taxon>Pseudomonadota</taxon>
        <taxon>Gammaproteobacteria</taxon>
        <taxon>Cellvibrionales</taxon>
        <taxon>Halieaceae</taxon>
        <taxon>Parahaliea</taxon>
    </lineage>
</organism>
<gene>
    <name evidence="1" type="ORF">FV139_01035</name>
</gene>
<dbReference type="InterPro" id="IPR014710">
    <property type="entry name" value="RmlC-like_jellyroll"/>
</dbReference>
<dbReference type="SUPFAM" id="SSF51182">
    <property type="entry name" value="RmlC-like cupins"/>
    <property type="match status" value="1"/>
</dbReference>
<evidence type="ECO:0000313" key="2">
    <source>
        <dbReference type="Proteomes" id="UP000321039"/>
    </source>
</evidence>
<dbReference type="InterPro" id="IPR011051">
    <property type="entry name" value="RmlC_Cupin_sf"/>
</dbReference>
<keyword evidence="2" id="KW-1185">Reference proteome</keyword>
<evidence type="ECO:0008006" key="3">
    <source>
        <dbReference type="Google" id="ProtNLM"/>
    </source>
</evidence>
<proteinExistence type="predicted"/>
<evidence type="ECO:0000313" key="1">
    <source>
        <dbReference type="EMBL" id="TXS96117.1"/>
    </source>
</evidence>
<reference evidence="1 2" key="1">
    <citation type="submission" date="2019-08" db="EMBL/GenBank/DDBJ databases">
        <title>Parahaliea maris sp. nov., isolated from the surface seawater.</title>
        <authorList>
            <person name="Liu Y."/>
        </authorList>
    </citation>
    <scope>NUCLEOTIDE SEQUENCE [LARGE SCALE GENOMIC DNA]</scope>
    <source>
        <strain evidence="1 2">HSLHS9</strain>
    </source>
</reference>